<proteinExistence type="inferred from homology"/>
<comment type="caution">
    <text evidence="4">The sequence shown here is derived from an EMBL/GenBank/DDBJ whole genome shotgun (WGS) entry which is preliminary data.</text>
</comment>
<dbReference type="PANTHER" id="PTHR35530">
    <property type="entry name" value="TAUTOMERASE-RELATED"/>
    <property type="match status" value="1"/>
</dbReference>
<sequence length="59" mass="6479">MPFVHIEMLAGRTAEQKAQLVKDVTEAVMKNTGAPGENIHVILRDMEPSDYAQNGQLKG</sequence>
<dbReference type="RefSeq" id="WP_010051384.1">
    <property type="nucleotide sequence ID" value="NZ_BJOJ01000067.1"/>
</dbReference>
<gene>
    <name evidence="4" type="ORF">RAK27_09540</name>
</gene>
<keyword evidence="2 4" id="KW-0413">Isomerase</keyword>
<dbReference type="NCBIfam" id="NF002571">
    <property type="entry name" value="PRK02220.1"/>
    <property type="match status" value="1"/>
</dbReference>
<evidence type="ECO:0000256" key="2">
    <source>
        <dbReference type="ARBA" id="ARBA00023235"/>
    </source>
</evidence>
<dbReference type="InterPro" id="IPR014347">
    <property type="entry name" value="Tautomerase/MIF_sf"/>
</dbReference>
<dbReference type="Gene3D" id="3.30.429.10">
    <property type="entry name" value="Macrophage Migration Inhibitory Factor"/>
    <property type="match status" value="1"/>
</dbReference>
<dbReference type="PANTHER" id="PTHR35530:SF1">
    <property type="entry name" value="2-HYDROXYMUCONATE TAUTOMERASE"/>
    <property type="match status" value="1"/>
</dbReference>
<dbReference type="EC" id="5.3.2.6" evidence="4"/>
<evidence type="ECO:0000313" key="4">
    <source>
        <dbReference type="EMBL" id="MDZ5758896.1"/>
    </source>
</evidence>
<dbReference type="SUPFAM" id="SSF55331">
    <property type="entry name" value="Tautomerase/MIF"/>
    <property type="match status" value="1"/>
</dbReference>
<dbReference type="Pfam" id="PF01361">
    <property type="entry name" value="Tautomerase"/>
    <property type="match status" value="1"/>
</dbReference>
<evidence type="ECO:0000313" key="5">
    <source>
        <dbReference type="Proteomes" id="UP001290462"/>
    </source>
</evidence>
<reference evidence="4" key="1">
    <citation type="submission" date="2023-08" db="EMBL/GenBank/DDBJ databases">
        <title>Genomic characterization of piscicolin 126 produced by Carnobacterium maltaromaticum CM22 strain isolated from salmon (Salmo salar).</title>
        <authorList>
            <person name="Gonzalez-Gragera E."/>
            <person name="Garcia-Lopez J.D."/>
            <person name="Teso-Perez C."/>
            <person name="Gimenez-Hernandez I."/>
            <person name="Peralta-Sanchez J.M."/>
            <person name="Valdivia E."/>
            <person name="Montalban-Lopez M."/>
            <person name="Martin-Platero A.M."/>
            <person name="Banos A."/>
            <person name="Martinez-Bueno M."/>
        </authorList>
    </citation>
    <scope>NUCLEOTIDE SEQUENCE</scope>
    <source>
        <strain evidence="4">CM22</strain>
    </source>
</reference>
<feature type="domain" description="4-oxalocrotonate tautomerase-like" evidence="3">
    <location>
        <begin position="2"/>
        <end position="58"/>
    </location>
</feature>
<dbReference type="AlphaFoldDB" id="A0AAW9K2D1"/>
<dbReference type="InterPro" id="IPR004370">
    <property type="entry name" value="4-OT-like_dom"/>
</dbReference>
<protein>
    <submittedName>
        <fullName evidence="4">2-hydroxymuconate tautomerase</fullName>
        <ecNumber evidence="4">5.3.2.6</ecNumber>
    </submittedName>
</protein>
<organism evidence="4 5">
    <name type="scientific">Carnobacterium maltaromaticum</name>
    <name type="common">Carnobacterium piscicola</name>
    <dbReference type="NCBI Taxonomy" id="2751"/>
    <lineage>
        <taxon>Bacteria</taxon>
        <taxon>Bacillati</taxon>
        <taxon>Bacillota</taxon>
        <taxon>Bacilli</taxon>
        <taxon>Lactobacillales</taxon>
        <taxon>Carnobacteriaceae</taxon>
        <taxon>Carnobacterium</taxon>
    </lineage>
</organism>
<dbReference type="EMBL" id="JAVBVO010000003">
    <property type="protein sequence ID" value="MDZ5758896.1"/>
    <property type="molecule type" value="Genomic_DNA"/>
</dbReference>
<dbReference type="GO" id="GO:0016853">
    <property type="term" value="F:isomerase activity"/>
    <property type="evidence" value="ECO:0007669"/>
    <property type="project" value="UniProtKB-KW"/>
</dbReference>
<name>A0AAW9K2D1_CARML</name>
<comment type="similarity">
    <text evidence="1">Belongs to the 4-oxalocrotonate tautomerase family.</text>
</comment>
<dbReference type="Proteomes" id="UP001290462">
    <property type="component" value="Unassembled WGS sequence"/>
</dbReference>
<dbReference type="GeneID" id="83605107"/>
<evidence type="ECO:0000259" key="3">
    <source>
        <dbReference type="Pfam" id="PF01361"/>
    </source>
</evidence>
<accession>A0AAW9K2D1</accession>
<evidence type="ECO:0000256" key="1">
    <source>
        <dbReference type="ARBA" id="ARBA00006723"/>
    </source>
</evidence>